<accession>A0AAW2D2X3</accession>
<dbReference type="AlphaFoldDB" id="A0AAW2D2X3"/>
<evidence type="ECO:0000256" key="3">
    <source>
        <dbReference type="ARBA" id="ARBA00023315"/>
    </source>
</evidence>
<proteinExistence type="inferred from homology"/>
<dbReference type="Pfam" id="PF02458">
    <property type="entry name" value="Transferase"/>
    <property type="match status" value="1"/>
</dbReference>
<sequence length="294" mass="33239">MAVSELIDPELHVWRGDMIMTLFHRDDAVAITKIPLSKRDVADSIVWLHNKNGKFSVKEAESAIHALWNCAAVQDVWAGSIAKLQKGVTGFSNFMQLMEHLVDQLSTEEMELFWVQCCLIWNQHNCILYGGKLKHPTSLNKRAEEFLEEFKHAQVSLDGRLREQRIDDAWQPPPSMEYKLNFDAAIFSGQEKSGIGSIIRNDKGKVMAAQIMDNLYIDCNDEDVNYVEAKVKCSLSEFLESPTLSELNKFLPFELDEVNELPAVIQVTFFNCGGLAIGVLMSHRIVDALSFDDA</sequence>
<organism evidence="4 5">
    <name type="scientific">Lithocarpus litseifolius</name>
    <dbReference type="NCBI Taxonomy" id="425828"/>
    <lineage>
        <taxon>Eukaryota</taxon>
        <taxon>Viridiplantae</taxon>
        <taxon>Streptophyta</taxon>
        <taxon>Embryophyta</taxon>
        <taxon>Tracheophyta</taxon>
        <taxon>Spermatophyta</taxon>
        <taxon>Magnoliopsida</taxon>
        <taxon>eudicotyledons</taxon>
        <taxon>Gunneridae</taxon>
        <taxon>Pentapetalae</taxon>
        <taxon>rosids</taxon>
        <taxon>fabids</taxon>
        <taxon>Fagales</taxon>
        <taxon>Fagaceae</taxon>
        <taxon>Lithocarpus</taxon>
    </lineage>
</organism>
<keyword evidence="2" id="KW-0808">Transferase</keyword>
<evidence type="ECO:0000313" key="5">
    <source>
        <dbReference type="Proteomes" id="UP001459277"/>
    </source>
</evidence>
<dbReference type="PANTHER" id="PTHR31623">
    <property type="entry name" value="F21J9.9"/>
    <property type="match status" value="1"/>
</dbReference>
<dbReference type="EMBL" id="JAZDWU010000004">
    <property type="protein sequence ID" value="KAL0004444.1"/>
    <property type="molecule type" value="Genomic_DNA"/>
</dbReference>
<dbReference type="PANTHER" id="PTHR31623:SF17">
    <property type="entry name" value="F21J9.9"/>
    <property type="match status" value="1"/>
</dbReference>
<keyword evidence="5" id="KW-1185">Reference proteome</keyword>
<gene>
    <name evidence="4" type="ORF">SO802_012005</name>
</gene>
<dbReference type="InterPro" id="IPR023213">
    <property type="entry name" value="CAT-like_dom_sf"/>
</dbReference>
<comment type="caution">
    <text evidence="4">The sequence shown here is derived from an EMBL/GenBank/DDBJ whole genome shotgun (WGS) entry which is preliminary data.</text>
</comment>
<name>A0AAW2D2X3_9ROSI</name>
<protein>
    <submittedName>
        <fullName evidence="4">Uncharacterized protein</fullName>
    </submittedName>
</protein>
<keyword evidence="3" id="KW-0012">Acyltransferase</keyword>
<dbReference type="Gene3D" id="3.30.559.10">
    <property type="entry name" value="Chloramphenicol acetyltransferase-like domain"/>
    <property type="match status" value="1"/>
</dbReference>
<dbReference type="Proteomes" id="UP001459277">
    <property type="component" value="Unassembled WGS sequence"/>
</dbReference>
<reference evidence="4 5" key="1">
    <citation type="submission" date="2024-01" db="EMBL/GenBank/DDBJ databases">
        <title>A telomere-to-telomere, gap-free genome of sweet tea (Lithocarpus litseifolius).</title>
        <authorList>
            <person name="Zhou J."/>
        </authorList>
    </citation>
    <scope>NUCLEOTIDE SEQUENCE [LARGE SCALE GENOMIC DNA]</scope>
    <source>
        <strain evidence="4">Zhou-2022a</strain>
        <tissue evidence="4">Leaf</tissue>
    </source>
</reference>
<evidence type="ECO:0000256" key="1">
    <source>
        <dbReference type="ARBA" id="ARBA00009861"/>
    </source>
</evidence>
<comment type="similarity">
    <text evidence="1">Belongs to the plant acyltransferase family.</text>
</comment>
<evidence type="ECO:0000313" key="4">
    <source>
        <dbReference type="EMBL" id="KAL0004444.1"/>
    </source>
</evidence>
<evidence type="ECO:0000256" key="2">
    <source>
        <dbReference type="ARBA" id="ARBA00022679"/>
    </source>
</evidence>
<dbReference type="GO" id="GO:0016746">
    <property type="term" value="F:acyltransferase activity"/>
    <property type="evidence" value="ECO:0007669"/>
    <property type="project" value="UniProtKB-KW"/>
</dbReference>